<dbReference type="PANTHER" id="PTHR48098:SF6">
    <property type="entry name" value="FERRI-BACILLIBACTIN ESTERASE BESA"/>
    <property type="match status" value="1"/>
</dbReference>
<dbReference type="Proteomes" id="UP000198972">
    <property type="component" value="Unassembled WGS sequence"/>
</dbReference>
<dbReference type="EMBL" id="FNBG01000014">
    <property type="protein sequence ID" value="SDF64168.1"/>
    <property type="molecule type" value="Genomic_DNA"/>
</dbReference>
<feature type="chain" id="PRO_5039163813" evidence="1">
    <location>
        <begin position="27"/>
        <end position="396"/>
    </location>
</feature>
<sequence>MKIFWRKGLRIFLLNMLLIATFLLSACQNNSIQKEEGKSAEAQPAVVEGEDAKRDVVQTLASKGTVQLDEFEGRTIYIYLPANYQNSDKRYPVVYMHDGQNVFDASTSGYGKEWQVDEVLDKLGLEHTMKEVIVAAVAHGEADRALEYVPFTDPMIPSDGLIAEEFTKYFIDQIIPYVDSKYRTIPDRDNRMIMGSSFGGIQAFWMGYQHPEIFSAIGAVSPSTWVDNHRIFREMEKTTTEHPDVRIWLDMGGTEGMKIDPLVDALIAQGFKYGEDLFYLMDKEGEHDELSWSKRVHNPLLMFGGDDPKQAVSLEVNDYMTSSLVGDGLTKINPVVTMDNGMSYTVSQLATYKVLNPENGQVDSKGNVTFLKTERIDVEVSYMGITKLHTIEYGGY</sequence>
<dbReference type="RefSeq" id="WP_091230945.1">
    <property type="nucleotide sequence ID" value="NZ_FNBG01000014.1"/>
</dbReference>
<dbReference type="Pfam" id="PF00756">
    <property type="entry name" value="Esterase"/>
    <property type="match status" value="1"/>
</dbReference>
<dbReference type="SUPFAM" id="SSF53474">
    <property type="entry name" value="alpha/beta-Hydrolases"/>
    <property type="match status" value="1"/>
</dbReference>
<dbReference type="Gene3D" id="3.40.50.1820">
    <property type="entry name" value="alpha/beta hydrolase"/>
    <property type="match status" value="1"/>
</dbReference>
<keyword evidence="3" id="KW-1185">Reference proteome</keyword>
<dbReference type="InterPro" id="IPR050583">
    <property type="entry name" value="Mycobacterial_A85_antigen"/>
</dbReference>
<feature type="signal peptide" evidence="1">
    <location>
        <begin position="1"/>
        <end position="26"/>
    </location>
</feature>
<dbReference type="STRING" id="670482.SAMN04488542_11458"/>
<evidence type="ECO:0000313" key="2">
    <source>
        <dbReference type="EMBL" id="SDF64168.1"/>
    </source>
</evidence>
<accession>A0A1G7MQQ1</accession>
<dbReference type="InterPro" id="IPR029058">
    <property type="entry name" value="AB_hydrolase_fold"/>
</dbReference>
<organism evidence="2 3">
    <name type="scientific">Fontibacillus panacisegetis</name>
    <dbReference type="NCBI Taxonomy" id="670482"/>
    <lineage>
        <taxon>Bacteria</taxon>
        <taxon>Bacillati</taxon>
        <taxon>Bacillota</taxon>
        <taxon>Bacilli</taxon>
        <taxon>Bacillales</taxon>
        <taxon>Paenibacillaceae</taxon>
        <taxon>Fontibacillus</taxon>
    </lineage>
</organism>
<dbReference type="PANTHER" id="PTHR48098">
    <property type="entry name" value="ENTEROCHELIN ESTERASE-RELATED"/>
    <property type="match status" value="1"/>
</dbReference>
<keyword evidence="1" id="KW-0732">Signal</keyword>
<evidence type="ECO:0000313" key="3">
    <source>
        <dbReference type="Proteomes" id="UP000198972"/>
    </source>
</evidence>
<dbReference type="AlphaFoldDB" id="A0A1G7MQQ1"/>
<dbReference type="InterPro" id="IPR000801">
    <property type="entry name" value="Esterase-like"/>
</dbReference>
<protein>
    <submittedName>
        <fullName evidence="2">Predicted hydrolase of the alpha/beta superfamily</fullName>
    </submittedName>
</protein>
<dbReference type="PROSITE" id="PS51257">
    <property type="entry name" value="PROKAR_LIPOPROTEIN"/>
    <property type="match status" value="1"/>
</dbReference>
<name>A0A1G7MQQ1_9BACL</name>
<reference evidence="2 3" key="1">
    <citation type="submission" date="2016-10" db="EMBL/GenBank/DDBJ databases">
        <authorList>
            <person name="de Groot N.N."/>
        </authorList>
    </citation>
    <scope>NUCLEOTIDE SEQUENCE [LARGE SCALE GENOMIC DNA]</scope>
    <source>
        <strain evidence="2 3">DSM 28129</strain>
    </source>
</reference>
<dbReference type="OrthoDB" id="9784036at2"/>
<keyword evidence="2" id="KW-0378">Hydrolase</keyword>
<gene>
    <name evidence="2" type="ORF">SAMN04488542_11458</name>
</gene>
<proteinExistence type="predicted"/>
<evidence type="ECO:0000256" key="1">
    <source>
        <dbReference type="SAM" id="SignalP"/>
    </source>
</evidence>
<dbReference type="GO" id="GO:0016787">
    <property type="term" value="F:hydrolase activity"/>
    <property type="evidence" value="ECO:0007669"/>
    <property type="project" value="UniProtKB-KW"/>
</dbReference>